<reference evidence="4 5" key="1">
    <citation type="submission" date="2015-01" db="EMBL/GenBank/DDBJ databases">
        <title>Vibrio sp. C94 JCM 19241 whole genome shotgun sequence.</title>
        <authorList>
            <person name="Sawabe T."/>
            <person name="Meirelles P."/>
            <person name="Feng G."/>
            <person name="Sayaka M."/>
            <person name="Hattori M."/>
            <person name="Ohkuma M."/>
        </authorList>
    </citation>
    <scope>NUCLEOTIDE SEQUENCE [LARGE SCALE GENOMIC DNA]</scope>
    <source>
        <strain evidence="5">JCM 19241</strain>
    </source>
</reference>
<keyword evidence="4" id="KW-0378">Hydrolase</keyword>
<proteinExistence type="predicted"/>
<reference evidence="4 5" key="2">
    <citation type="submission" date="2015-01" db="EMBL/GenBank/DDBJ databases">
        <authorList>
            <consortium name="NBRP consortium"/>
            <person name="Sawabe T."/>
            <person name="Meirelles P."/>
            <person name="Feng G."/>
            <person name="Sayaka M."/>
            <person name="Hattori M."/>
            <person name="Ohkuma M."/>
        </authorList>
    </citation>
    <scope>NUCLEOTIDE SEQUENCE [LARGE SCALE GENOMIC DNA]</scope>
    <source>
        <strain evidence="5">JCM 19241</strain>
    </source>
</reference>
<dbReference type="AlphaFoldDB" id="A0A0B8QH35"/>
<keyword evidence="2" id="KW-0964">Secreted</keyword>
<dbReference type="PANTHER" id="PTHR38340">
    <property type="entry name" value="S-LAYER PROTEIN"/>
    <property type="match status" value="1"/>
</dbReference>
<dbReference type="Proteomes" id="UP000031666">
    <property type="component" value="Unassembled WGS sequence"/>
</dbReference>
<dbReference type="InterPro" id="IPR050557">
    <property type="entry name" value="RTX_toxin/Mannuronan_C5-epim"/>
</dbReference>
<dbReference type="InterPro" id="IPR001343">
    <property type="entry name" value="Hemolysn_Ca-bd"/>
</dbReference>
<accession>A0A0B8QH35</accession>
<evidence type="ECO:0000313" key="4">
    <source>
        <dbReference type="EMBL" id="GAM76387.1"/>
    </source>
</evidence>
<evidence type="ECO:0000256" key="2">
    <source>
        <dbReference type="ARBA" id="ARBA00022525"/>
    </source>
</evidence>
<keyword evidence="3" id="KW-0106">Calcium</keyword>
<dbReference type="EMBL" id="BBSC01000006">
    <property type="protein sequence ID" value="GAM76387.1"/>
    <property type="molecule type" value="Genomic_DNA"/>
</dbReference>
<dbReference type="PANTHER" id="PTHR38340:SF1">
    <property type="entry name" value="S-LAYER PROTEIN"/>
    <property type="match status" value="1"/>
</dbReference>
<dbReference type="Gene3D" id="2.150.10.10">
    <property type="entry name" value="Serralysin-like metalloprotease, C-terminal"/>
    <property type="match status" value="1"/>
</dbReference>
<dbReference type="STRING" id="1481914.JCM19241_3924"/>
<protein>
    <submittedName>
        <fullName evidence="4">Alkaline phosphatase</fullName>
        <ecNumber evidence="4">3.1.3.1</ecNumber>
    </submittedName>
</protein>
<dbReference type="PRINTS" id="PR00313">
    <property type="entry name" value="CABNDNGRPT"/>
</dbReference>
<gene>
    <name evidence="4" type="ORF">JCM19241_3924</name>
</gene>
<dbReference type="GO" id="GO:0005576">
    <property type="term" value="C:extracellular region"/>
    <property type="evidence" value="ECO:0007669"/>
    <property type="project" value="UniProtKB-SubCell"/>
</dbReference>
<sequence length="586" mass="59985">MSQAQDDDYSLVLSKAPTAPVTVNLLNDGQTLFSSEDPRFNADDNTVTFDSTNWDQPITITLSVNEDYQEQEAQPVQNPPLQPHTLTGIQGKLIIEGGVPQGKARALSVAVMLPSESDTELPVKNIEVSEVLQTDVLNVFNDGSQENDSGVLSDTSLTGLGMGEGIEYKDLEVVELFLGQGDDNVVVTDTAADVITVVHGGGGSDTLSVTGSDADGVLILFGDTGQNGFAYNATSDEKTDKAREFNNPGNDIINASGAGGSVTIFGGQGNDVITGSEYGDHIAGGSGNDFIAGLGGDDHIYGDAGFNVDISTRLDLSTQILTVVNIADAVNDNLETSDPLTVGSDTINAGIGDDIVIADKGVINQLDGVNRILSTSLSDVTEVSNVGFTNGGGDTITGSTGNDILLGGQASDSIYGGNGPEGADIAGNDSDIILGDMGNILIDTGVVTLIATSDTNTGNNDVIHGDEGDDIILAGAGGDYVESGSGNDWVLGDFGEVDLRNNAIALKTEQGNSNASGNDEIHLGSGNDSALGGLGSDTITSDSGNTHVIADNGELNYSGAWNDSAVLVSALTNDINLGGDDDVTLG</sequence>
<dbReference type="EC" id="3.1.3.1" evidence="4"/>
<name>A0A0B8QH35_9VIBR</name>
<comment type="caution">
    <text evidence="4">The sequence shown here is derived from an EMBL/GenBank/DDBJ whole genome shotgun (WGS) entry which is preliminary data.</text>
</comment>
<dbReference type="Pfam" id="PF00353">
    <property type="entry name" value="HemolysinCabind"/>
    <property type="match status" value="5"/>
</dbReference>
<dbReference type="SUPFAM" id="SSF51120">
    <property type="entry name" value="beta-Roll"/>
    <property type="match status" value="2"/>
</dbReference>
<evidence type="ECO:0000313" key="5">
    <source>
        <dbReference type="Proteomes" id="UP000031666"/>
    </source>
</evidence>
<comment type="subcellular location">
    <subcellularLocation>
        <location evidence="1">Secreted</location>
    </subcellularLocation>
</comment>
<evidence type="ECO:0000256" key="3">
    <source>
        <dbReference type="ARBA" id="ARBA00022837"/>
    </source>
</evidence>
<organism evidence="4 5">
    <name type="scientific">Vibrio ishigakensis</name>
    <dbReference type="NCBI Taxonomy" id="1481914"/>
    <lineage>
        <taxon>Bacteria</taxon>
        <taxon>Pseudomonadati</taxon>
        <taxon>Pseudomonadota</taxon>
        <taxon>Gammaproteobacteria</taxon>
        <taxon>Vibrionales</taxon>
        <taxon>Vibrionaceae</taxon>
        <taxon>Vibrio</taxon>
    </lineage>
</organism>
<evidence type="ECO:0000256" key="1">
    <source>
        <dbReference type="ARBA" id="ARBA00004613"/>
    </source>
</evidence>
<dbReference type="GO" id="GO:0005509">
    <property type="term" value="F:calcium ion binding"/>
    <property type="evidence" value="ECO:0007669"/>
    <property type="project" value="InterPro"/>
</dbReference>
<dbReference type="InterPro" id="IPR011049">
    <property type="entry name" value="Serralysin-like_metalloprot_C"/>
</dbReference>
<dbReference type="GO" id="GO:0004035">
    <property type="term" value="F:alkaline phosphatase activity"/>
    <property type="evidence" value="ECO:0007669"/>
    <property type="project" value="UniProtKB-EC"/>
</dbReference>